<comment type="similarity">
    <text evidence="1">Belongs to the iron-sulfur cluster assembly SufBD family.</text>
</comment>
<dbReference type="SUPFAM" id="SSF101960">
    <property type="entry name" value="Stabilizer of iron transporter SufD"/>
    <property type="match status" value="1"/>
</dbReference>
<dbReference type="NCBIfam" id="TIGR01980">
    <property type="entry name" value="sufB"/>
    <property type="match status" value="1"/>
</dbReference>
<evidence type="ECO:0000256" key="1">
    <source>
        <dbReference type="ARBA" id="ARBA00043967"/>
    </source>
</evidence>
<sequence length="467" mass="53172">MSDPKDIEFSNEYEYGFHDKDVSVFKTKKGLTEDTVRTISKIKGEPEWMLENRLKAYHSFLEQKNPNWGPDLSEIDFDDYTYYIKPSEKEEKSWDEVPETIRNTFNKLGIPEAEQKFLAGVSTQYESEVVYHNMLEEVEEKGVIFLDTDTALRTHPELVRKYFGKLVPYSDNKYAALNTAVWSGGSFIYVPKGVHLEKPLQSYFRINSQQMGQFERTLIIVDEGADVHYVEGCTAPIYSKDSLHAAVVEIYVHKNARCRYSTVQNWSNNILNLVTKRAKVYENGHMEWIDGNVGSHINMKYPACILAEPYAKGTCISIAVASKGQKQDAGAKMIHLAPHTSSSIVSKSVARNGGEVNYRGWVRHTKNADKAKSKVECDTLILDKKSRSDTIPLNISQSETSQIEHEATVSNISEEQLFYLMSRGLSRQQATEMIVMGFLEPFTRELPMEYAVELNQMLKLDMSDSIG</sequence>
<protein>
    <submittedName>
        <fullName evidence="4">Fe-S cluster assembly protein SufB</fullName>
    </submittedName>
</protein>
<dbReference type="PANTHER" id="PTHR30508:SF1">
    <property type="entry name" value="UPF0051 PROTEIN ABCI8, CHLOROPLASTIC-RELATED"/>
    <property type="match status" value="1"/>
</dbReference>
<name>A0A7W8FY32_9FIRM</name>
<dbReference type="PANTHER" id="PTHR30508">
    <property type="entry name" value="FES CLUSTER ASSEMBLY PROTEIN SUF"/>
    <property type="match status" value="1"/>
</dbReference>
<evidence type="ECO:0000259" key="3">
    <source>
        <dbReference type="Pfam" id="PF19295"/>
    </source>
</evidence>
<evidence type="ECO:0000313" key="5">
    <source>
        <dbReference type="Proteomes" id="UP000539953"/>
    </source>
</evidence>
<dbReference type="Proteomes" id="UP000539953">
    <property type="component" value="Unassembled WGS sequence"/>
</dbReference>
<accession>A0A7W8FY32</accession>
<evidence type="ECO:0000313" key="4">
    <source>
        <dbReference type="EMBL" id="MBB5183592.1"/>
    </source>
</evidence>
<dbReference type="GO" id="GO:0016226">
    <property type="term" value="P:iron-sulfur cluster assembly"/>
    <property type="evidence" value="ECO:0007669"/>
    <property type="project" value="InterPro"/>
</dbReference>
<dbReference type="InterPro" id="IPR045595">
    <property type="entry name" value="SufBD_N"/>
</dbReference>
<dbReference type="Pfam" id="PF01458">
    <property type="entry name" value="SUFBD_core"/>
    <property type="match status" value="1"/>
</dbReference>
<reference evidence="4 5" key="1">
    <citation type="submission" date="2020-08" db="EMBL/GenBank/DDBJ databases">
        <title>Genomic Encyclopedia of Type Strains, Phase IV (KMG-IV): sequencing the most valuable type-strain genomes for metagenomic binning, comparative biology and taxonomic classification.</title>
        <authorList>
            <person name="Goeker M."/>
        </authorList>
    </citation>
    <scope>NUCLEOTIDE SEQUENCE [LARGE SCALE GENOMIC DNA]</scope>
    <source>
        <strain evidence="4 5">DSM 25799</strain>
    </source>
</reference>
<feature type="domain" description="SUF system FeS cluster assembly SufBD core" evidence="2">
    <location>
        <begin position="204"/>
        <end position="438"/>
    </location>
</feature>
<evidence type="ECO:0000259" key="2">
    <source>
        <dbReference type="Pfam" id="PF01458"/>
    </source>
</evidence>
<proteinExistence type="inferred from homology"/>
<dbReference type="AlphaFoldDB" id="A0A7W8FY32"/>
<keyword evidence="5" id="KW-1185">Reference proteome</keyword>
<feature type="domain" description="SUF system FeS cluster assembly SufBD N-terminal" evidence="3">
    <location>
        <begin position="132"/>
        <end position="201"/>
    </location>
</feature>
<dbReference type="InterPro" id="IPR037284">
    <property type="entry name" value="SUF_FeS_clus_asmbl_SufBD_sf"/>
</dbReference>
<dbReference type="InterPro" id="IPR010231">
    <property type="entry name" value="SUF_FeS_clus_asmbl_SufB"/>
</dbReference>
<comment type="caution">
    <text evidence="4">The sequence shown here is derived from an EMBL/GenBank/DDBJ whole genome shotgun (WGS) entry which is preliminary data.</text>
</comment>
<dbReference type="Pfam" id="PF19295">
    <property type="entry name" value="SufBD_N"/>
    <property type="match status" value="1"/>
</dbReference>
<organism evidence="4 5">
    <name type="scientific">Catenisphaera adipataccumulans</name>
    <dbReference type="NCBI Taxonomy" id="700500"/>
    <lineage>
        <taxon>Bacteria</taxon>
        <taxon>Bacillati</taxon>
        <taxon>Bacillota</taxon>
        <taxon>Erysipelotrichia</taxon>
        <taxon>Erysipelotrichales</taxon>
        <taxon>Erysipelotrichaceae</taxon>
        <taxon>Catenisphaera</taxon>
    </lineage>
</organism>
<gene>
    <name evidence="4" type="ORF">HNQ47_001627</name>
</gene>
<dbReference type="InterPro" id="IPR055346">
    <property type="entry name" value="Fe-S_cluster_assembly_SufBD"/>
</dbReference>
<dbReference type="EMBL" id="JACHHK010000006">
    <property type="protein sequence ID" value="MBB5183592.1"/>
    <property type="molecule type" value="Genomic_DNA"/>
</dbReference>
<dbReference type="InterPro" id="IPR000825">
    <property type="entry name" value="SUF_FeS_clus_asmbl_SufBD_core"/>
</dbReference>
<dbReference type="RefSeq" id="WP_183328891.1">
    <property type="nucleotide sequence ID" value="NZ_JACHHK010000006.1"/>
</dbReference>